<gene>
    <name evidence="3" type="ORF">PECAL_6P05420</name>
</gene>
<dbReference type="Pfam" id="PF24785">
    <property type="entry name" value="RXYLT1_C"/>
    <property type="match status" value="1"/>
</dbReference>
<dbReference type="EMBL" id="CAKKNE010000006">
    <property type="protein sequence ID" value="CAH0378941.1"/>
    <property type="molecule type" value="Genomic_DNA"/>
</dbReference>
<feature type="domain" description="RXYLT1 C-terminal" evidence="2">
    <location>
        <begin position="531"/>
        <end position="578"/>
    </location>
</feature>
<dbReference type="InterPro" id="IPR057538">
    <property type="entry name" value="RXYLT1_C"/>
</dbReference>
<proteinExistence type="predicted"/>
<keyword evidence="4" id="KW-1185">Reference proteome</keyword>
<feature type="chain" id="PRO_5035210228" description="RXYLT1 C-terminal domain-containing protein" evidence="1">
    <location>
        <begin position="22"/>
        <end position="1128"/>
    </location>
</feature>
<evidence type="ECO:0000259" key="2">
    <source>
        <dbReference type="Pfam" id="PF24785"/>
    </source>
</evidence>
<evidence type="ECO:0000256" key="1">
    <source>
        <dbReference type="SAM" id="SignalP"/>
    </source>
</evidence>
<feature type="signal peptide" evidence="1">
    <location>
        <begin position="1"/>
        <end position="21"/>
    </location>
</feature>
<dbReference type="InterPro" id="IPR029063">
    <property type="entry name" value="SAM-dependent_MTases_sf"/>
</dbReference>
<organism evidence="3 4">
    <name type="scientific">Pelagomonas calceolata</name>
    <dbReference type="NCBI Taxonomy" id="35677"/>
    <lineage>
        <taxon>Eukaryota</taxon>
        <taxon>Sar</taxon>
        <taxon>Stramenopiles</taxon>
        <taxon>Ochrophyta</taxon>
        <taxon>Pelagophyceae</taxon>
        <taxon>Pelagomonadales</taxon>
        <taxon>Pelagomonadaceae</taxon>
        <taxon>Pelagomonas</taxon>
    </lineage>
</organism>
<dbReference type="AlphaFoldDB" id="A0A8J2SZJ9"/>
<reference evidence="3" key="1">
    <citation type="submission" date="2021-11" db="EMBL/GenBank/DDBJ databases">
        <authorList>
            <consortium name="Genoscope - CEA"/>
            <person name="William W."/>
        </authorList>
    </citation>
    <scope>NUCLEOTIDE SEQUENCE</scope>
</reference>
<dbReference type="OrthoDB" id="10683871at2759"/>
<protein>
    <recommendedName>
        <fullName evidence="2">RXYLT1 C-terminal domain-containing protein</fullName>
    </recommendedName>
</protein>
<dbReference type="SUPFAM" id="SSF53335">
    <property type="entry name" value="S-adenosyl-L-methionine-dependent methyltransferases"/>
    <property type="match status" value="1"/>
</dbReference>
<name>A0A8J2SZJ9_9STRA</name>
<comment type="caution">
    <text evidence="3">The sequence shown here is derived from an EMBL/GenBank/DDBJ whole genome shotgun (WGS) entry which is preliminary data.</text>
</comment>
<keyword evidence="1" id="KW-0732">Signal</keyword>
<evidence type="ECO:0000313" key="3">
    <source>
        <dbReference type="EMBL" id="CAH0378941.1"/>
    </source>
</evidence>
<dbReference type="Proteomes" id="UP000789595">
    <property type="component" value="Unassembled WGS sequence"/>
</dbReference>
<evidence type="ECO:0000313" key="4">
    <source>
        <dbReference type="Proteomes" id="UP000789595"/>
    </source>
</evidence>
<accession>A0A8J2SZJ9</accession>
<dbReference type="Gene3D" id="3.40.50.150">
    <property type="entry name" value="Vaccinia Virus protein VP39"/>
    <property type="match status" value="1"/>
</dbReference>
<dbReference type="Pfam" id="PF13578">
    <property type="entry name" value="Methyltransf_24"/>
    <property type="match status" value="1"/>
</dbReference>
<sequence>MRRPQPLWFGLLALAGAAVLNLNVDDATLSLEADDATDIDAYVASLSLPRLEGAGCGANDAPCVRKVVADALRAAVEDEAPPAPLRCEANATAGVRLAPKIAGLAARTARRCGAGPRRVAIAHARPSEARVAAAWAAAAEAVGVVALVAAPGGLGERGSDVWVEPTGSVAAAHALTASGFDVVVVASINVFLVDDPFRAFEGCAVGTARDGLVAFLRSGAPRAAAVAAAWSAFVEARCEPRAAFVEALGTTFCDASQDVASRAAMRASHGLARFGAFSAIELPGATEDHVLENARRLVPRRIQEEDVDEDRWVFYALDQGSDRWEADWLQRLFSEIRGGIEPGAPRATARLTLVSALDRAQNVILMVNTHQQDVQHAFVNESARLWRAAGRKRVGLVVVDENHGDWLEANGELVNRLAFVLRLGFGAYQDPDAVPRLRRTQLVAPLGPTAFLKGAVDDDVTTRRYAWGFLGRAQSPARAHALASFLREGERRGDAALVHITAGLDATSVGNWRRGTAWDVPTNESSWRRGLESAVAPEKYRRALRSVVFAPSPPGNNHVECYRTYEALEAGAIPVVSSLYYKRWFDAPFPVVDGEWSAASVGRVLALRDDVAALRTLSAEVRAWWARAKDEYKRRVAELVDGGVSEEPLLAPRCGANASLTFVASVNGVAHEVAFPVDGSAEALGAVADAFRVRAGLELGRGCELAADGARCVVDEIVHDMRRRIAKECGLPEPPPPPKAIVVAAPPGCLGEQVAGLFPVDVEVTHHPFVEATTPRLGAGTLVVAVTRDPVASYCSAPGPVPFARYAHRWLAHLQYWEARDDLTVAWLSVEDLHRRALMDALHARLRAFDNPAWAAFDQAFSVDRTCVRDFGDVDTLAPGLAAFGYDIGAAVALDAARRRLRATPIARLRDAAAVEALVLACGVNDENARELPAEMLRNAGGLRIYQYPRQFGAYVAFLAAGPLVTSYLEIGCRWGGTFVFTVEVLGRLGEASGGVGADGLRALAIDKWQDPALLREYAAARFRKLDSAGAPFAELLAKAPAWDLAFIDGDHSYDGVRRDFDLVRNRTTRYIVLHDIASDEPSCAGVRRFWREVRDQFETHEFVEQYDDVDGSYFGIGVIVVPRSSSL</sequence>